<dbReference type="EMBL" id="JAALDK010000001">
    <property type="protein sequence ID" value="NUX98859.1"/>
    <property type="molecule type" value="Genomic_DNA"/>
</dbReference>
<dbReference type="AlphaFoldDB" id="A0A7Y6JVT8"/>
<comment type="caution">
    <text evidence="2">The sequence shown here is derived from an EMBL/GenBank/DDBJ whole genome shotgun (WGS) entry which is preliminary data.</text>
</comment>
<proteinExistence type="predicted"/>
<organism evidence="2 3">
    <name type="scientific">Paraburkholderia youngii</name>
    <dbReference type="NCBI Taxonomy" id="2782701"/>
    <lineage>
        <taxon>Bacteria</taxon>
        <taxon>Pseudomonadati</taxon>
        <taxon>Pseudomonadota</taxon>
        <taxon>Betaproteobacteria</taxon>
        <taxon>Burkholderiales</taxon>
        <taxon>Burkholderiaceae</taxon>
        <taxon>Paraburkholderia</taxon>
    </lineage>
</organism>
<dbReference type="Gene3D" id="3.30.70.100">
    <property type="match status" value="1"/>
</dbReference>
<accession>A0A7Y6JVT8</accession>
<reference evidence="2 3" key="1">
    <citation type="submission" date="2020-02" db="EMBL/GenBank/DDBJ databases">
        <title>Paraburkholderia simonii sp. nov. and Paraburkholderia youngii sp. nov. Brazilian and Mexican Mimosa-associated rhizobia.</title>
        <authorList>
            <person name="Mavima L."/>
            <person name="Beukes C.W."/>
            <person name="Chan W.Y."/>
            <person name="Palmer M."/>
            <person name="De Meyer S.E."/>
            <person name="James E.K."/>
            <person name="Venter S.N."/>
            <person name="Steenkamp E.T."/>
        </authorList>
    </citation>
    <scope>NUCLEOTIDE SEQUENCE [LARGE SCALE GENOMIC DNA]</scope>
    <source>
        <strain evidence="2 3">JPY169</strain>
    </source>
</reference>
<dbReference type="Pfam" id="PF07110">
    <property type="entry name" value="EthD"/>
    <property type="match status" value="1"/>
</dbReference>
<dbReference type="InterPro" id="IPR011008">
    <property type="entry name" value="Dimeric_a/b-barrel"/>
</dbReference>
<sequence length="256" mass="28486">MGHEYMIRLNYTYAEQFASVQSLGLGNDEVIEHLFLGDEMIKRMTLLSRKQGSSVSDFRAYWSGCHAQLALCMNGISSYTQNRVDKTLWQFSDDSGHYDIDGVVELCFESDAVMDEAQRSSVGSEHIPNDEPNFLRGWTLCVVEHEDEPTAHAGVKVIVAATMRDSVSRADFRQAVVGANLAQREAAALSFDWTQKTAKRERLWAEPVTPTVLASLWFGNVAQAHDAFRPDGAFAQKIGQISTRAAALLIDPLVIR</sequence>
<dbReference type="InterPro" id="IPR009799">
    <property type="entry name" value="EthD_dom"/>
</dbReference>
<evidence type="ECO:0000313" key="3">
    <source>
        <dbReference type="Proteomes" id="UP000594380"/>
    </source>
</evidence>
<dbReference type="RefSeq" id="WP_176105578.1">
    <property type="nucleotide sequence ID" value="NZ_JAALDK010000001.1"/>
</dbReference>
<dbReference type="SUPFAM" id="SSF54909">
    <property type="entry name" value="Dimeric alpha+beta barrel"/>
    <property type="match status" value="1"/>
</dbReference>
<evidence type="ECO:0000259" key="1">
    <source>
        <dbReference type="Pfam" id="PF07110"/>
    </source>
</evidence>
<feature type="domain" description="EthD" evidence="1">
    <location>
        <begin position="50"/>
        <end position="135"/>
    </location>
</feature>
<evidence type="ECO:0000313" key="2">
    <source>
        <dbReference type="EMBL" id="NUX98859.1"/>
    </source>
</evidence>
<protein>
    <recommendedName>
        <fullName evidence="1">EthD domain-containing protein</fullName>
    </recommendedName>
</protein>
<dbReference type="Proteomes" id="UP000594380">
    <property type="component" value="Unassembled WGS sequence"/>
</dbReference>
<dbReference type="GeneID" id="301099448"/>
<gene>
    <name evidence="2" type="ORF">G5S42_03705</name>
</gene>
<name>A0A7Y6JVT8_9BURK</name>
<dbReference type="GO" id="GO:0016491">
    <property type="term" value="F:oxidoreductase activity"/>
    <property type="evidence" value="ECO:0007669"/>
    <property type="project" value="InterPro"/>
</dbReference>